<protein>
    <recommendedName>
        <fullName evidence="4">Annexin ANXC4</fullName>
    </recommendedName>
</protein>
<name>A0ABP0DU92_9PEZI</name>
<dbReference type="EMBL" id="CAWUON010000079">
    <property type="protein sequence ID" value="CAK7271868.1"/>
    <property type="molecule type" value="Genomic_DNA"/>
</dbReference>
<feature type="compositionally biased region" description="Acidic residues" evidence="1">
    <location>
        <begin position="226"/>
        <end position="237"/>
    </location>
</feature>
<accession>A0ABP0DU92</accession>
<dbReference type="Gene3D" id="1.10.220.10">
    <property type="entry name" value="Annexin"/>
    <property type="match status" value="4"/>
</dbReference>
<feature type="compositionally biased region" description="Basic and acidic residues" evidence="1">
    <location>
        <begin position="287"/>
        <end position="297"/>
    </location>
</feature>
<feature type="compositionally biased region" description="Basic and acidic residues" evidence="1">
    <location>
        <begin position="61"/>
        <end position="76"/>
    </location>
</feature>
<reference evidence="2 3" key="1">
    <citation type="submission" date="2024-01" db="EMBL/GenBank/DDBJ databases">
        <authorList>
            <person name="Allen C."/>
            <person name="Tagirdzhanova G."/>
        </authorList>
    </citation>
    <scope>NUCLEOTIDE SEQUENCE [LARGE SCALE GENOMIC DNA]</scope>
    <source>
        <strain evidence="2 3">CBS 119000</strain>
    </source>
</reference>
<sequence>MSSLQVNDSGRRGRSRSPSGRERSSSRIERSPAGRDRDRVEPTIITAAPYPSDDDTGNILDDTRRSARIPEYDDYRGGIVSPPSPGPLPSSDARYRSSKYANVDVNYGDERREKVYRAESKSQGSYERTYEREKKRTEKVSTDKGNGKISTVIAEDKFAFLPAKYAQKADSGTSRTKSHARNQSSVGYYDEQAKTSQSSQSLGTWPGEHDTGRAPHRSKRRSSVSDESDETDEDIEDLAYGHDSFAPSKSVDKPMYGSSPGNGRYAATFADEKGYGREPQIINVGPRESKDAKDPRSSRGSFDSRGVDDSRGSRHSRVPSDLRDDRRVYEDVRSTTRESKKYYRDDPRSSSHADPRSSSRLDPRSSSSNVLSVEPERRRERSRSPMPTKGMERLSVNTLSVGGPHYAGGSLSAAPGSPMQEAYHGTYQSMSPMPSPLMLASRGTSDVQLMDINGPELETEGAVARVPGGEAAEKMRRRARFYDPEEDAQRLAKALHGERRAPDTGPLIEILPGLTHDQVMELRAAYKRIVKTGPERKGVNIAKHIRARLKDDDPAVMKVCYATALGRWESEAYWANFWYHGNKTRRELLIESLMGRTNDEIHHIKKSFSDKKYADSLTKCMRTELKEDKFKRAVLFVLDERRMEEVGRDGRLLPVDRKLVDEDAVALRRSVLAEKGGETAMIDIVVQRSDTHLREVLRAYNAQYQSNFARDCLKKSGNLVGEMLAHILNGVINKPVRDALLVHHALTTSKRDELRRELLISRLVRFHWDGNHMAAIKAAYRSRYNRDMQEAIRDATGNSDWGLFCRELCITRIPDDVKRVERIEIRHDDRH</sequence>
<feature type="compositionally biased region" description="Polar residues" evidence="1">
    <location>
        <begin position="170"/>
        <end position="186"/>
    </location>
</feature>
<gene>
    <name evidence="2" type="ORF">SEPCBS119000_004827</name>
</gene>
<evidence type="ECO:0000313" key="3">
    <source>
        <dbReference type="Proteomes" id="UP001642502"/>
    </source>
</evidence>
<dbReference type="PANTHER" id="PTHR10502:SF107">
    <property type="entry name" value="ANNEXIN ANXC4 (AFU_ORTHOLOGUE AFUA_3G07020)"/>
    <property type="match status" value="1"/>
</dbReference>
<feature type="compositionally biased region" description="Basic and acidic residues" evidence="1">
    <location>
        <begin position="305"/>
        <end position="363"/>
    </location>
</feature>
<keyword evidence="3" id="KW-1185">Reference proteome</keyword>
<dbReference type="SUPFAM" id="SSF47874">
    <property type="entry name" value="Annexin"/>
    <property type="match status" value="1"/>
</dbReference>
<feature type="region of interest" description="Disordered" evidence="1">
    <location>
        <begin position="1"/>
        <end position="148"/>
    </location>
</feature>
<feature type="compositionally biased region" description="Basic and acidic residues" evidence="1">
    <location>
        <begin position="128"/>
        <end position="146"/>
    </location>
</feature>
<dbReference type="PANTHER" id="PTHR10502">
    <property type="entry name" value="ANNEXIN"/>
    <property type="match status" value="1"/>
</dbReference>
<evidence type="ECO:0000313" key="2">
    <source>
        <dbReference type="EMBL" id="CAK7271868.1"/>
    </source>
</evidence>
<dbReference type="Proteomes" id="UP001642502">
    <property type="component" value="Unassembled WGS sequence"/>
</dbReference>
<dbReference type="InterPro" id="IPR037104">
    <property type="entry name" value="Annexin_sf"/>
</dbReference>
<proteinExistence type="predicted"/>
<organism evidence="2 3">
    <name type="scientific">Sporothrix epigloea</name>
    <dbReference type="NCBI Taxonomy" id="1892477"/>
    <lineage>
        <taxon>Eukaryota</taxon>
        <taxon>Fungi</taxon>
        <taxon>Dikarya</taxon>
        <taxon>Ascomycota</taxon>
        <taxon>Pezizomycotina</taxon>
        <taxon>Sordariomycetes</taxon>
        <taxon>Sordariomycetidae</taxon>
        <taxon>Ophiostomatales</taxon>
        <taxon>Ophiostomataceae</taxon>
        <taxon>Sporothrix</taxon>
    </lineage>
</organism>
<feature type="region of interest" description="Disordered" evidence="1">
    <location>
        <begin position="166"/>
        <end position="393"/>
    </location>
</feature>
<comment type="caution">
    <text evidence="2">The sequence shown here is derived from an EMBL/GenBank/DDBJ whole genome shotgun (WGS) entry which is preliminary data.</text>
</comment>
<evidence type="ECO:0000256" key="1">
    <source>
        <dbReference type="SAM" id="MobiDB-lite"/>
    </source>
</evidence>
<evidence type="ECO:0008006" key="4">
    <source>
        <dbReference type="Google" id="ProtNLM"/>
    </source>
</evidence>
<feature type="compositionally biased region" description="Polar residues" evidence="1">
    <location>
        <begin position="194"/>
        <end position="203"/>
    </location>
</feature>
<feature type="compositionally biased region" description="Basic and acidic residues" evidence="1">
    <location>
        <begin position="108"/>
        <end position="120"/>
    </location>
</feature>
<feature type="compositionally biased region" description="Basic and acidic residues" evidence="1">
    <location>
        <begin position="374"/>
        <end position="383"/>
    </location>
</feature>
<feature type="compositionally biased region" description="Basic and acidic residues" evidence="1">
    <location>
        <begin position="19"/>
        <end position="41"/>
    </location>
</feature>